<dbReference type="InterPro" id="IPR031304">
    <property type="entry name" value="SLT_2"/>
</dbReference>
<evidence type="ECO:0000313" key="4">
    <source>
        <dbReference type="EMBL" id="MBB5433004.1"/>
    </source>
</evidence>
<dbReference type="Proteomes" id="UP000572635">
    <property type="component" value="Unassembled WGS sequence"/>
</dbReference>
<sequence length="268" mass="27044">MVAAGVALVSVVGAAAGLGAAAVLLAGQGAGGAGGEPAVIPPGAADIPIDTAPRKAAPRASTGPEEAADDRPGPTAEEPSGDWLAQTAEAAGLPERALLSYAAAQLALTEELPECNISWPTLAGIGAVESRHGTLDGGEVGPDGRTTGDIIGIPLDGTDDTAAIADTDGGEYDGDTRWDRAVGPMQFIPSTWEQWGADGNGDGVADPHSLDDAALAAARYLCADGRDLTDPADWRDAVLSYNRSDAYVADVMENAHTYATSTRTTVTP</sequence>
<dbReference type="PANTHER" id="PTHR30163">
    <property type="entry name" value="MEMBRANE-BOUND LYTIC MUREIN TRANSGLYCOSYLASE B"/>
    <property type="match status" value="1"/>
</dbReference>
<dbReference type="AlphaFoldDB" id="A0A7W8QN04"/>
<dbReference type="GO" id="GO:0008933">
    <property type="term" value="F:peptidoglycan lytic transglycosylase activity"/>
    <property type="evidence" value="ECO:0007669"/>
    <property type="project" value="TreeGrafter"/>
</dbReference>
<dbReference type="CDD" id="cd13399">
    <property type="entry name" value="Slt35-like"/>
    <property type="match status" value="1"/>
</dbReference>
<feature type="region of interest" description="Disordered" evidence="1">
    <location>
        <begin position="41"/>
        <end position="80"/>
    </location>
</feature>
<dbReference type="Gene3D" id="1.10.530.10">
    <property type="match status" value="1"/>
</dbReference>
<dbReference type="Pfam" id="PF13406">
    <property type="entry name" value="SLT_2"/>
    <property type="match status" value="1"/>
</dbReference>
<keyword evidence="5" id="KW-1185">Reference proteome</keyword>
<accession>A0A7W8QN04</accession>
<dbReference type="InterPro" id="IPR043426">
    <property type="entry name" value="MltB-like"/>
</dbReference>
<proteinExistence type="predicted"/>
<evidence type="ECO:0000256" key="2">
    <source>
        <dbReference type="SAM" id="SignalP"/>
    </source>
</evidence>
<comment type="caution">
    <text evidence="4">The sequence shown here is derived from an EMBL/GenBank/DDBJ whole genome shotgun (WGS) entry which is preliminary data.</text>
</comment>
<name>A0A7W8QN04_9ACTN</name>
<dbReference type="EMBL" id="JACHDB010000001">
    <property type="protein sequence ID" value="MBB5433004.1"/>
    <property type="molecule type" value="Genomic_DNA"/>
</dbReference>
<protein>
    <submittedName>
        <fullName evidence="4">Membrane-bound lytic murein transglycosylase B</fullName>
    </submittedName>
</protein>
<evidence type="ECO:0000256" key="1">
    <source>
        <dbReference type="SAM" id="MobiDB-lite"/>
    </source>
</evidence>
<feature type="domain" description="Transglycosylase SLT" evidence="3">
    <location>
        <begin position="178"/>
        <end position="225"/>
    </location>
</feature>
<reference evidence="4 5" key="1">
    <citation type="submission" date="2020-08" db="EMBL/GenBank/DDBJ databases">
        <title>Sequencing the genomes of 1000 actinobacteria strains.</title>
        <authorList>
            <person name="Klenk H.-P."/>
        </authorList>
    </citation>
    <scope>NUCLEOTIDE SEQUENCE [LARGE SCALE GENOMIC DNA]</scope>
    <source>
        <strain evidence="4 5">DSM 44551</strain>
    </source>
</reference>
<feature type="chain" id="PRO_5039707811" evidence="2">
    <location>
        <begin position="27"/>
        <end position="268"/>
    </location>
</feature>
<evidence type="ECO:0000259" key="3">
    <source>
        <dbReference type="Pfam" id="PF13406"/>
    </source>
</evidence>
<gene>
    <name evidence="4" type="ORF">HDA36_003088</name>
</gene>
<organism evidence="4 5">
    <name type="scientific">Nocardiopsis composta</name>
    <dbReference type="NCBI Taxonomy" id="157465"/>
    <lineage>
        <taxon>Bacteria</taxon>
        <taxon>Bacillati</taxon>
        <taxon>Actinomycetota</taxon>
        <taxon>Actinomycetes</taxon>
        <taxon>Streptosporangiales</taxon>
        <taxon>Nocardiopsidaceae</taxon>
        <taxon>Nocardiopsis</taxon>
    </lineage>
</organism>
<evidence type="ECO:0000313" key="5">
    <source>
        <dbReference type="Proteomes" id="UP000572635"/>
    </source>
</evidence>
<dbReference type="GO" id="GO:0009253">
    <property type="term" value="P:peptidoglycan catabolic process"/>
    <property type="evidence" value="ECO:0007669"/>
    <property type="project" value="TreeGrafter"/>
</dbReference>
<keyword evidence="2" id="KW-0732">Signal</keyword>
<dbReference type="SUPFAM" id="SSF53955">
    <property type="entry name" value="Lysozyme-like"/>
    <property type="match status" value="1"/>
</dbReference>
<dbReference type="PANTHER" id="PTHR30163:SF8">
    <property type="entry name" value="LYTIC MUREIN TRANSGLYCOSYLASE"/>
    <property type="match status" value="1"/>
</dbReference>
<feature type="signal peptide" evidence="2">
    <location>
        <begin position="1"/>
        <end position="26"/>
    </location>
</feature>
<dbReference type="InterPro" id="IPR023346">
    <property type="entry name" value="Lysozyme-like_dom_sf"/>
</dbReference>